<evidence type="ECO:0000256" key="2">
    <source>
        <dbReference type="ARBA" id="ARBA00022525"/>
    </source>
</evidence>
<protein>
    <recommendedName>
        <fullName evidence="5">Conotoxin</fullName>
    </recommendedName>
</protein>
<name>S4UKA7_CONEM</name>
<dbReference type="GO" id="GO:0005576">
    <property type="term" value="C:extracellular region"/>
    <property type="evidence" value="ECO:0007669"/>
    <property type="project" value="UniProtKB-SubCell"/>
</dbReference>
<evidence type="ECO:0000256" key="4">
    <source>
        <dbReference type="ARBA" id="ARBA00022729"/>
    </source>
</evidence>
<accession>S4UKA7</accession>
<proteinExistence type="evidence at transcript level"/>
<feature type="signal peptide" evidence="5">
    <location>
        <begin position="1"/>
        <end position="22"/>
    </location>
</feature>
<dbReference type="Pfam" id="PF16981">
    <property type="entry name" value="Chi-conotoxin"/>
    <property type="match status" value="1"/>
</dbReference>
<reference evidence="6" key="1">
    <citation type="submission" date="2012-07" db="EMBL/GenBank/DDBJ databases">
        <title>Genomic structure, molecular evolution, and diversity of the conotoxins.</title>
        <authorList>
            <person name="Wu Y."/>
            <person name="Wang L."/>
            <person name="Zhou M."/>
            <person name="Ren Z."/>
            <person name="Zhu X."/>
            <person name="You Y."/>
            <person name="Qiang Y."/>
            <person name="Qin M."/>
            <person name="Luo S."/>
            <person name="Xu A."/>
        </authorList>
    </citation>
    <scope>NUCLEOTIDE SEQUENCE</scope>
</reference>
<dbReference type="InterPro" id="IPR031565">
    <property type="entry name" value="T-conotoxin"/>
</dbReference>
<dbReference type="GO" id="GO:0090729">
    <property type="term" value="F:toxin activity"/>
    <property type="evidence" value="ECO:0007669"/>
    <property type="project" value="UniProtKB-UniRule"/>
</dbReference>
<evidence type="ECO:0000313" key="6">
    <source>
        <dbReference type="EMBL" id="AGK23258.1"/>
    </source>
</evidence>
<dbReference type="AlphaFoldDB" id="S4UKA7"/>
<keyword evidence="3 5" id="KW-0800">Toxin</keyword>
<organism evidence="6">
    <name type="scientific">Conus emaciatus</name>
    <name type="common">False virgin cone</name>
    <dbReference type="NCBI Taxonomy" id="89442"/>
    <lineage>
        <taxon>Eukaryota</taxon>
        <taxon>Metazoa</taxon>
        <taxon>Spiralia</taxon>
        <taxon>Lophotrochozoa</taxon>
        <taxon>Mollusca</taxon>
        <taxon>Gastropoda</taxon>
        <taxon>Caenogastropoda</taxon>
        <taxon>Neogastropoda</taxon>
        <taxon>Conoidea</taxon>
        <taxon>Conidae</taxon>
        <taxon>Conus</taxon>
        <taxon>Virgiconus</taxon>
    </lineage>
</organism>
<evidence type="ECO:0000256" key="3">
    <source>
        <dbReference type="ARBA" id="ARBA00022656"/>
    </source>
</evidence>
<sequence>MLCLPVFITLLLLISSAPSVDAQTKTKNFLTLASLRDFAKKSPKRLTQFECCSEVFSCCR</sequence>
<comment type="subcellular location">
    <subcellularLocation>
        <location evidence="1 5">Secreted</location>
    </subcellularLocation>
</comment>
<keyword evidence="4 5" id="KW-0732">Signal</keyword>
<feature type="chain" id="PRO_5028502562" description="Conotoxin" evidence="5">
    <location>
        <begin position="23"/>
        <end position="60"/>
    </location>
</feature>
<comment type="similarity">
    <text evidence="5">Belongs to the conotoxin T superfamily.</text>
</comment>
<dbReference type="EMBL" id="JX293518">
    <property type="protein sequence ID" value="AGK23258.1"/>
    <property type="molecule type" value="mRNA"/>
</dbReference>
<evidence type="ECO:0000256" key="5">
    <source>
        <dbReference type="RuleBase" id="RU367125"/>
    </source>
</evidence>
<keyword evidence="2 5" id="KW-0964">Secreted</keyword>
<evidence type="ECO:0000256" key="1">
    <source>
        <dbReference type="ARBA" id="ARBA00004613"/>
    </source>
</evidence>